<keyword evidence="6" id="KW-0472">Membrane</keyword>
<evidence type="ECO:0000256" key="1">
    <source>
        <dbReference type="ARBA" id="ARBA00004442"/>
    </source>
</evidence>
<dbReference type="PANTHER" id="PTHR30026">
    <property type="entry name" value="OUTER MEMBRANE PROTEIN TOLC"/>
    <property type="match status" value="1"/>
</dbReference>
<evidence type="ECO:0000256" key="5">
    <source>
        <dbReference type="ARBA" id="ARBA00022692"/>
    </source>
</evidence>
<dbReference type="SUPFAM" id="SSF56954">
    <property type="entry name" value="Outer membrane efflux proteins (OEP)"/>
    <property type="match status" value="1"/>
</dbReference>
<dbReference type="Proteomes" id="UP000020492">
    <property type="component" value="Unassembled WGS sequence"/>
</dbReference>
<evidence type="ECO:0000256" key="6">
    <source>
        <dbReference type="ARBA" id="ARBA00023136"/>
    </source>
</evidence>
<gene>
    <name evidence="10" type="ORF">DEIPH_ctg044orf0091</name>
</gene>
<dbReference type="GO" id="GO:0009279">
    <property type="term" value="C:cell outer membrane"/>
    <property type="evidence" value="ECO:0007669"/>
    <property type="project" value="UniProtKB-SubCell"/>
</dbReference>
<evidence type="ECO:0000256" key="2">
    <source>
        <dbReference type="ARBA" id="ARBA00007613"/>
    </source>
</evidence>
<keyword evidence="3" id="KW-0813">Transport</keyword>
<evidence type="ECO:0000256" key="3">
    <source>
        <dbReference type="ARBA" id="ARBA00022448"/>
    </source>
</evidence>
<feature type="signal peptide" evidence="9">
    <location>
        <begin position="1"/>
        <end position="30"/>
    </location>
</feature>
<dbReference type="GO" id="GO:0015562">
    <property type="term" value="F:efflux transmembrane transporter activity"/>
    <property type="evidence" value="ECO:0007669"/>
    <property type="project" value="InterPro"/>
</dbReference>
<keyword evidence="5" id="KW-0812">Transmembrane</keyword>
<reference evidence="10 11" key="1">
    <citation type="submission" date="2014-03" db="EMBL/GenBank/DDBJ databases">
        <title>Draft genome sequence of Deinococcus phoenicis 1P10ME.</title>
        <authorList>
            <person name="Stepanov V.G."/>
            <person name="Vaishampayan P."/>
            <person name="Venkateswaran K."/>
            <person name="Fox G.E."/>
        </authorList>
    </citation>
    <scope>NUCLEOTIDE SEQUENCE [LARGE SCALE GENOMIC DNA]</scope>
    <source>
        <strain evidence="10 11">1P10ME</strain>
    </source>
</reference>
<name>A0A016QMR0_9DEIO</name>
<evidence type="ECO:0000256" key="7">
    <source>
        <dbReference type="ARBA" id="ARBA00023237"/>
    </source>
</evidence>
<comment type="caution">
    <text evidence="10">The sequence shown here is derived from an EMBL/GenBank/DDBJ whole genome shotgun (WGS) entry which is preliminary data.</text>
</comment>
<keyword evidence="7" id="KW-0998">Cell outer membrane</keyword>
<dbReference type="InterPro" id="IPR018030">
    <property type="entry name" value="Fimbrial_membr_usher_CS"/>
</dbReference>
<sequence>MNTMTSPPPRRPVPRALTLALLLGTGSVQAQTGAAQPGATAPAQAASASAPASTLTLDAALARLAQAPNVTQAQLSVQVARQNLEAAQKALGLSVSVTGNASYAGASTATAADGTTTTTASSLGGSAGVQASLGLLPWSSGQASLRAAQRSLALAQANLAAAQASTRLNVYQQYLAAAVAQQDVTLAGQTLTLRQRQLEIARTQRAQNNATEEGVLTTQANVQLAQGALTEAQSNLESARLNLAAVLNQNLAGVTFSTLPPGAFTLPDLNTLVARARTNTVDVVTAQNNLAAAQETLEEQQRDQRLPDLTASLRYGPAGSGGLSANVDIKAGTAGVGYAVPLGSSSGSASSNRVVASVSGSYVVYSPALRAQLAAAQANVTQAQLTLQVAQQNAELNVRTLYSAAQTSLTALQASSTQVEVARVALGTAQARLQAGTGTAEDVTAAQLSLDQAGRNLVQARVTAQLALIRLVSTAGGTP</sequence>
<dbReference type="Gene3D" id="1.20.1600.10">
    <property type="entry name" value="Outer membrane efflux proteins (OEP)"/>
    <property type="match status" value="1"/>
</dbReference>
<evidence type="ECO:0000313" key="10">
    <source>
        <dbReference type="EMBL" id="EYB67363.1"/>
    </source>
</evidence>
<dbReference type="InterPro" id="IPR003423">
    <property type="entry name" value="OMP_efflux"/>
</dbReference>
<keyword evidence="4" id="KW-1134">Transmembrane beta strand</keyword>
<dbReference type="PROSITE" id="PS01151">
    <property type="entry name" value="FIMBRIAL_USHER"/>
    <property type="match status" value="1"/>
</dbReference>
<evidence type="ECO:0000256" key="4">
    <source>
        <dbReference type="ARBA" id="ARBA00022452"/>
    </source>
</evidence>
<comment type="subcellular location">
    <subcellularLocation>
        <location evidence="1">Cell outer membrane</location>
    </subcellularLocation>
</comment>
<dbReference type="Pfam" id="PF02321">
    <property type="entry name" value="OEP"/>
    <property type="match status" value="2"/>
</dbReference>
<dbReference type="eggNOG" id="COG1538">
    <property type="taxonomic scope" value="Bacteria"/>
</dbReference>
<organism evidence="10 11">
    <name type="scientific">Deinococcus phoenicis</name>
    <dbReference type="NCBI Taxonomy" id="1476583"/>
    <lineage>
        <taxon>Bacteria</taxon>
        <taxon>Thermotogati</taxon>
        <taxon>Deinococcota</taxon>
        <taxon>Deinococci</taxon>
        <taxon>Deinococcales</taxon>
        <taxon>Deinococcaceae</taxon>
        <taxon>Deinococcus</taxon>
    </lineage>
</organism>
<protein>
    <submittedName>
        <fullName evidence="10">Outer membrane efflux protein</fullName>
    </submittedName>
</protein>
<dbReference type="PANTHER" id="PTHR30026:SF20">
    <property type="entry name" value="OUTER MEMBRANE PROTEIN TOLC"/>
    <property type="match status" value="1"/>
</dbReference>
<dbReference type="GO" id="GO:1990281">
    <property type="term" value="C:efflux pump complex"/>
    <property type="evidence" value="ECO:0007669"/>
    <property type="project" value="TreeGrafter"/>
</dbReference>
<dbReference type="PATRIC" id="fig|1476583.3.peg.2655"/>
<dbReference type="STRING" id="1476583.DEIPH_ctg044orf0091"/>
<feature type="chain" id="PRO_5001485541" evidence="9">
    <location>
        <begin position="31"/>
        <end position="479"/>
    </location>
</feature>
<evidence type="ECO:0000256" key="9">
    <source>
        <dbReference type="SAM" id="SignalP"/>
    </source>
</evidence>
<evidence type="ECO:0000256" key="8">
    <source>
        <dbReference type="SAM" id="Coils"/>
    </source>
</evidence>
<proteinExistence type="inferred from homology"/>
<evidence type="ECO:0000313" key="11">
    <source>
        <dbReference type="Proteomes" id="UP000020492"/>
    </source>
</evidence>
<keyword evidence="11" id="KW-1185">Reference proteome</keyword>
<accession>A0A016QMR0</accession>
<keyword evidence="8" id="KW-0175">Coiled coil</keyword>
<comment type="similarity">
    <text evidence="2">Belongs to the outer membrane factor (OMF) (TC 1.B.17) family.</text>
</comment>
<keyword evidence="9" id="KW-0732">Signal</keyword>
<dbReference type="AlphaFoldDB" id="A0A016QMR0"/>
<feature type="coiled-coil region" evidence="8">
    <location>
        <begin position="222"/>
        <end position="249"/>
    </location>
</feature>
<dbReference type="GO" id="GO:0015288">
    <property type="term" value="F:porin activity"/>
    <property type="evidence" value="ECO:0007669"/>
    <property type="project" value="TreeGrafter"/>
</dbReference>
<dbReference type="InterPro" id="IPR051906">
    <property type="entry name" value="TolC-like"/>
</dbReference>
<dbReference type="EMBL" id="JHAC01000042">
    <property type="protein sequence ID" value="EYB67363.1"/>
    <property type="molecule type" value="Genomic_DNA"/>
</dbReference>